<protein>
    <submittedName>
        <fullName evidence="1">Uncharacterized protein</fullName>
    </submittedName>
</protein>
<reference evidence="1 2" key="1">
    <citation type="submission" date="2020-04" db="EMBL/GenBank/DDBJ databases">
        <title>Perkinsus olseni comparative genomics.</title>
        <authorList>
            <person name="Bogema D.R."/>
        </authorList>
    </citation>
    <scope>NUCLEOTIDE SEQUENCE [LARGE SCALE GENOMIC DNA]</scope>
    <source>
        <strain evidence="1">ATCC PRA-31</strain>
    </source>
</reference>
<evidence type="ECO:0000313" key="2">
    <source>
        <dbReference type="Proteomes" id="UP000572268"/>
    </source>
</evidence>
<organism evidence="1 2">
    <name type="scientific">Perkinsus olseni</name>
    <name type="common">Perkinsus atlanticus</name>
    <dbReference type="NCBI Taxonomy" id="32597"/>
    <lineage>
        <taxon>Eukaryota</taxon>
        <taxon>Sar</taxon>
        <taxon>Alveolata</taxon>
        <taxon>Perkinsozoa</taxon>
        <taxon>Perkinsea</taxon>
        <taxon>Perkinsida</taxon>
        <taxon>Perkinsidae</taxon>
        <taxon>Perkinsus</taxon>
    </lineage>
</organism>
<accession>A0A7J6KNS8</accession>
<gene>
    <name evidence="1" type="ORF">FOL46_002284</name>
</gene>
<proteinExistence type="predicted"/>
<evidence type="ECO:0000313" key="1">
    <source>
        <dbReference type="EMBL" id="KAF4648983.1"/>
    </source>
</evidence>
<dbReference type="EMBL" id="JABANN010001708">
    <property type="protein sequence ID" value="KAF4648983.1"/>
    <property type="molecule type" value="Genomic_DNA"/>
</dbReference>
<comment type="caution">
    <text evidence="1">The sequence shown here is derived from an EMBL/GenBank/DDBJ whole genome shotgun (WGS) entry which is preliminary data.</text>
</comment>
<sequence length="54" mass="6069">ELPSRSRGWLTILPAGCEFTARFTSSARRIDHIVLALFRSTFCTIRLTVQQSTG</sequence>
<dbReference type="AlphaFoldDB" id="A0A7J6KNS8"/>
<name>A0A7J6KNS8_PEROL</name>
<feature type="non-terminal residue" evidence="1">
    <location>
        <position position="54"/>
    </location>
</feature>
<feature type="non-terminal residue" evidence="1">
    <location>
        <position position="1"/>
    </location>
</feature>
<dbReference type="Proteomes" id="UP000572268">
    <property type="component" value="Unassembled WGS sequence"/>
</dbReference>